<dbReference type="AlphaFoldDB" id="A0AAV9QRD6"/>
<protein>
    <submittedName>
        <fullName evidence="2">Uncharacterized protein</fullName>
    </submittedName>
</protein>
<feature type="compositionally biased region" description="Polar residues" evidence="1">
    <location>
        <begin position="64"/>
        <end position="75"/>
    </location>
</feature>
<feature type="compositionally biased region" description="Basic and acidic residues" evidence="1">
    <location>
        <begin position="17"/>
        <end position="39"/>
    </location>
</feature>
<evidence type="ECO:0000313" key="3">
    <source>
        <dbReference type="Proteomes" id="UP001311232"/>
    </source>
</evidence>
<gene>
    <name evidence="2" type="ORF">CRENBAI_010204</name>
</gene>
<comment type="caution">
    <text evidence="2">The sequence shown here is derived from an EMBL/GenBank/DDBJ whole genome shotgun (WGS) entry which is preliminary data.</text>
</comment>
<evidence type="ECO:0000313" key="2">
    <source>
        <dbReference type="EMBL" id="KAK5598475.1"/>
    </source>
</evidence>
<proteinExistence type="predicted"/>
<feature type="compositionally biased region" description="Basic and acidic residues" evidence="1">
    <location>
        <begin position="76"/>
        <end position="94"/>
    </location>
</feature>
<organism evidence="2 3">
    <name type="scientific">Crenichthys baileyi</name>
    <name type="common">White River springfish</name>
    <dbReference type="NCBI Taxonomy" id="28760"/>
    <lineage>
        <taxon>Eukaryota</taxon>
        <taxon>Metazoa</taxon>
        <taxon>Chordata</taxon>
        <taxon>Craniata</taxon>
        <taxon>Vertebrata</taxon>
        <taxon>Euteleostomi</taxon>
        <taxon>Actinopterygii</taxon>
        <taxon>Neopterygii</taxon>
        <taxon>Teleostei</taxon>
        <taxon>Neoteleostei</taxon>
        <taxon>Acanthomorphata</taxon>
        <taxon>Ovalentaria</taxon>
        <taxon>Atherinomorphae</taxon>
        <taxon>Cyprinodontiformes</taxon>
        <taxon>Goodeidae</taxon>
        <taxon>Crenichthys</taxon>
    </lineage>
</organism>
<feature type="compositionally biased region" description="Polar residues" evidence="1">
    <location>
        <begin position="96"/>
        <end position="113"/>
    </location>
</feature>
<reference evidence="2 3" key="1">
    <citation type="submission" date="2021-06" db="EMBL/GenBank/DDBJ databases">
        <authorList>
            <person name="Palmer J.M."/>
        </authorList>
    </citation>
    <scope>NUCLEOTIDE SEQUENCE [LARGE SCALE GENOMIC DNA]</scope>
    <source>
        <strain evidence="2 3">MEX-2019</strain>
        <tissue evidence="2">Muscle</tissue>
    </source>
</reference>
<evidence type="ECO:0000256" key="1">
    <source>
        <dbReference type="SAM" id="MobiDB-lite"/>
    </source>
</evidence>
<keyword evidence="3" id="KW-1185">Reference proteome</keyword>
<feature type="non-terminal residue" evidence="2">
    <location>
        <position position="113"/>
    </location>
</feature>
<accession>A0AAV9QRD6</accession>
<dbReference type="Proteomes" id="UP001311232">
    <property type="component" value="Unassembled WGS sequence"/>
</dbReference>
<name>A0AAV9QRD6_9TELE</name>
<feature type="region of interest" description="Disordered" evidence="1">
    <location>
        <begin position="1"/>
        <end position="113"/>
    </location>
</feature>
<dbReference type="EMBL" id="JAHHUM010003077">
    <property type="protein sequence ID" value="KAK5598475.1"/>
    <property type="molecule type" value="Genomic_DNA"/>
</dbReference>
<sequence>MEEIRATDIQSPPRAQEPQENHRRDYRNLPREEQGEFRGNHQSAEAPGSCSDEHTPTLLHGTLRRTNASPTNRQGTEAKNRDPREFKRSREGRKASPSTCTPRPSMSGSVMDS</sequence>